<evidence type="ECO:0000313" key="4">
    <source>
        <dbReference type="EMBL" id="GAA3366916.1"/>
    </source>
</evidence>
<dbReference type="RefSeq" id="WP_344927086.1">
    <property type="nucleotide sequence ID" value="NZ_BAAAYK010000038.1"/>
</dbReference>
<keyword evidence="5" id="KW-1185">Reference proteome</keyword>
<gene>
    <name evidence="3" type="ORF">GCM10020366_29240</name>
    <name evidence="4" type="ORF">GCM10020366_72170</name>
</gene>
<comment type="similarity">
    <text evidence="1">Belongs to the N-acylglucosamine 2-epimerase family.</text>
</comment>
<dbReference type="Proteomes" id="UP001500483">
    <property type="component" value="Unassembled WGS sequence"/>
</dbReference>
<dbReference type="InterPro" id="IPR008928">
    <property type="entry name" value="6-hairpin_glycosidase_sf"/>
</dbReference>
<evidence type="ECO:0000256" key="1">
    <source>
        <dbReference type="ARBA" id="ARBA00008558"/>
    </source>
</evidence>
<evidence type="ECO:0000313" key="3">
    <source>
        <dbReference type="EMBL" id="GAA3358178.1"/>
    </source>
</evidence>
<dbReference type="Gene3D" id="1.50.10.10">
    <property type="match status" value="1"/>
</dbReference>
<accession>A0ABP6RPR8</accession>
<dbReference type="SUPFAM" id="SSF48208">
    <property type="entry name" value="Six-hairpin glycosidases"/>
    <property type="match status" value="1"/>
</dbReference>
<dbReference type="EMBL" id="BAAAYK010000049">
    <property type="protein sequence ID" value="GAA3366916.1"/>
    <property type="molecule type" value="Genomic_DNA"/>
</dbReference>
<comment type="caution">
    <text evidence="3">The sequence shown here is derived from an EMBL/GenBank/DDBJ whole genome shotgun (WGS) entry which is preliminary data.</text>
</comment>
<dbReference type="PANTHER" id="PTHR15108">
    <property type="entry name" value="N-ACYLGLUCOSAMINE-2-EPIMERASE"/>
    <property type="match status" value="1"/>
</dbReference>
<reference evidence="3" key="1">
    <citation type="journal article" date="2014" name="Int. J. Syst. Evol. Microbiol.">
        <title>Complete genome of a new Firmicutes species belonging to the dominant human colonic microbiota ('Ruminococcus bicirculans') reveals two chromosomes and a selective capacity to utilize plant glucans.</title>
        <authorList>
            <consortium name="NISC Comparative Sequencing Program"/>
            <person name="Wegmann U."/>
            <person name="Louis P."/>
            <person name="Goesmann A."/>
            <person name="Henrissat B."/>
            <person name="Duncan S.H."/>
            <person name="Flint H.J."/>
        </authorList>
    </citation>
    <scope>NUCLEOTIDE SEQUENCE</scope>
    <source>
        <strain evidence="3">JCM 9687</strain>
    </source>
</reference>
<name>A0ABP6RPR8_9PSEU</name>
<dbReference type="InterPro" id="IPR010819">
    <property type="entry name" value="AGE/CE"/>
</dbReference>
<dbReference type="InterPro" id="IPR012341">
    <property type="entry name" value="6hp_glycosidase-like_sf"/>
</dbReference>
<reference evidence="5" key="2">
    <citation type="journal article" date="2019" name="Int. J. Syst. Evol. Microbiol.">
        <title>The Global Catalogue of Microorganisms (GCM) 10K type strain sequencing project: providing services to taxonomists for standard genome sequencing and annotation.</title>
        <authorList>
            <consortium name="The Broad Institute Genomics Platform"/>
            <consortium name="The Broad Institute Genome Sequencing Center for Infectious Disease"/>
            <person name="Wu L."/>
            <person name="Ma J."/>
        </authorList>
    </citation>
    <scope>NUCLEOTIDE SEQUENCE [LARGE SCALE GENOMIC DNA]</scope>
    <source>
        <strain evidence="5">JCM 9687</strain>
    </source>
</reference>
<organism evidence="3 5">
    <name type="scientific">Saccharopolyspora gregorii</name>
    <dbReference type="NCBI Taxonomy" id="33914"/>
    <lineage>
        <taxon>Bacteria</taxon>
        <taxon>Bacillati</taxon>
        <taxon>Actinomycetota</taxon>
        <taxon>Actinomycetes</taxon>
        <taxon>Pseudonocardiales</taxon>
        <taxon>Pseudonocardiaceae</taxon>
        <taxon>Saccharopolyspora</taxon>
    </lineage>
</organism>
<protein>
    <submittedName>
        <fullName evidence="3">AGE family epimerase/isomerase</fullName>
    </submittedName>
</protein>
<dbReference type="Pfam" id="PF07221">
    <property type="entry name" value="GlcNAc_2-epim"/>
    <property type="match status" value="1"/>
</dbReference>
<evidence type="ECO:0000313" key="5">
    <source>
        <dbReference type="Proteomes" id="UP001500483"/>
    </source>
</evidence>
<proteinExistence type="inferred from homology"/>
<reference evidence="3" key="3">
    <citation type="submission" date="2023-12" db="EMBL/GenBank/DDBJ databases">
        <authorList>
            <person name="Sun Q."/>
            <person name="Inoue M."/>
        </authorList>
    </citation>
    <scope>NUCLEOTIDE SEQUENCE</scope>
    <source>
        <strain evidence="3">JCM 9687</strain>
    </source>
</reference>
<dbReference type="EMBL" id="BAAAYK010000038">
    <property type="protein sequence ID" value="GAA3358178.1"/>
    <property type="molecule type" value="Genomic_DNA"/>
</dbReference>
<keyword evidence="2" id="KW-0413">Isomerase</keyword>
<evidence type="ECO:0000256" key="2">
    <source>
        <dbReference type="ARBA" id="ARBA00023235"/>
    </source>
</evidence>
<sequence>MTEQSQAFVPEWVRVEPERVLAFAEAAAHPDGGFAWLDSAGAPVPERPVETWITCRTTHVLALAVAQGRDDLRPRVEHGVAALRGLLHDDEHGGWFASATAAGPVADHKGAYEHAFVLLAAASAAAIGADGGRELLDDALAVQDAHFWEDEHGLVADSWNRSWTELEPYRGVNANMHTVEALLAAADVTGDRRWSDRAARIVENVVHGFARDGGWRLPEHFDPSWNVRLDYNRDKPADQFRPYGVTIGHLLEWSRLALHVRHALGERAPAWLLDDARELFATAVRDGWDVDGAAGFVYTTDFDGAPVVRNRLHWVIAEALATAWALHQATGDEEYARWFTTWAEHAERHFVDRELGSWRHELDEHNRPAATVWEGKPDLYHAYQATLLPRLRPAASFIGALTG</sequence>